<evidence type="ECO:0000313" key="1">
    <source>
        <dbReference type="EMBL" id="WHS67344.1"/>
    </source>
</evidence>
<dbReference type="SUPFAM" id="SSF109604">
    <property type="entry name" value="HD-domain/PDEase-like"/>
    <property type="match status" value="1"/>
</dbReference>
<dbReference type="EMBL" id="CP125947">
    <property type="protein sequence ID" value="WHS67344.1"/>
    <property type="molecule type" value="Genomic_DNA"/>
</dbReference>
<dbReference type="Proteomes" id="UP001240697">
    <property type="component" value="Chromosome"/>
</dbReference>
<evidence type="ECO:0000313" key="2">
    <source>
        <dbReference type="Proteomes" id="UP001240697"/>
    </source>
</evidence>
<sequence>MQARNEESYEDLLGLWSDLEAALSVLLSEPLRMPGFTPKLQQIDLWLQDLISHDTDVALYLMFQRASSTTVGYSPSHALVCASLCHVLSKVLQLPQSERDTLILAALTMNIGMTALQNQLAEQREPLSPLQSDKVKLHPTEGRVLLEHLLVRDTLWLKVVQHHHEIPPPAPLAQLQPVQRLVRILGTVDRYAALISPRKTRSGRSAAESLQILQQDQQYADEVKQALTEVVGTYPPGTYVQLDNGEIAVVLRRGPNPAEPQIASVIDADGHGLYPPILHMANRRPQIRSALARSSLTLDLDLRSMAQLGVHSARGSAALYRMVKLPGSRVLSDS</sequence>
<name>A0ABY8SYI3_9BURK</name>
<dbReference type="Pfam" id="PF13487">
    <property type="entry name" value="HD_5"/>
    <property type="match status" value="1"/>
</dbReference>
<proteinExistence type="predicted"/>
<dbReference type="Gene3D" id="1.10.3210.10">
    <property type="entry name" value="Hypothetical protein af1432"/>
    <property type="match status" value="1"/>
</dbReference>
<protein>
    <submittedName>
        <fullName evidence="1">Phosphodiesterase</fullName>
    </submittedName>
</protein>
<accession>A0ABY8SYI3</accession>
<dbReference type="CDD" id="cd00077">
    <property type="entry name" value="HDc"/>
    <property type="match status" value="1"/>
</dbReference>
<dbReference type="InterPro" id="IPR003607">
    <property type="entry name" value="HD/PDEase_dom"/>
</dbReference>
<organism evidence="1 2">
    <name type="scientific">Comamonas resistens</name>
    <dbReference type="NCBI Taxonomy" id="3046670"/>
    <lineage>
        <taxon>Bacteria</taxon>
        <taxon>Pseudomonadati</taxon>
        <taxon>Pseudomonadota</taxon>
        <taxon>Betaproteobacteria</taxon>
        <taxon>Burkholderiales</taxon>
        <taxon>Comamonadaceae</taxon>
        <taxon>Comamonas</taxon>
    </lineage>
</organism>
<dbReference type="RefSeq" id="WP_283488381.1">
    <property type="nucleotide sequence ID" value="NZ_CP125947.1"/>
</dbReference>
<gene>
    <name evidence="1" type="ORF">QMY55_09600</name>
</gene>
<reference evidence="1 2" key="1">
    <citation type="submission" date="2023-05" db="EMBL/GenBank/DDBJ databases">
        <authorList>
            <person name="Yin Y."/>
            <person name="Lu Z."/>
        </authorList>
    </citation>
    <scope>NUCLEOTIDE SEQUENCE [LARGE SCALE GENOMIC DNA]</scope>
    <source>
        <strain evidence="1 2">ZM22</strain>
    </source>
</reference>
<keyword evidence="2" id="KW-1185">Reference proteome</keyword>